<sequence length="291" mass="31676">MEEGVGVIGFQHDNTLQIVDGRLSVKPIIRCNNDYDICYKDPVKVKWDEDGLGRELFLDYEEDDFNSQDGKLKTVDLNLVPQGAVKIRKADWSLGEDNKKLRVIRLDVPEDLQQTGGVLAIRNQGPGRVPYFQIGSGITSNSQFSFDGATTLSVPLIKLITSFLLTDEYAASIGFVHYAYQASVETGLDILQPINNARRVQVRCDPSSLYIDAGNNVCVKTDPSGAMKRDVSLGLDLKIDPLGAIKLDPGLGIDVKLDPSGVVKNYPALGLDVKVDPTGGLKKDVGLGLDV</sequence>
<accession>A0AAD5X745</accession>
<dbReference type="Proteomes" id="UP001212841">
    <property type="component" value="Unassembled WGS sequence"/>
</dbReference>
<proteinExistence type="predicted"/>
<protein>
    <submittedName>
        <fullName evidence="1">Uncharacterized protein</fullName>
    </submittedName>
</protein>
<organism evidence="1 2">
    <name type="scientific">Rhizophlyctis rosea</name>
    <dbReference type="NCBI Taxonomy" id="64517"/>
    <lineage>
        <taxon>Eukaryota</taxon>
        <taxon>Fungi</taxon>
        <taxon>Fungi incertae sedis</taxon>
        <taxon>Chytridiomycota</taxon>
        <taxon>Chytridiomycota incertae sedis</taxon>
        <taxon>Chytridiomycetes</taxon>
        <taxon>Rhizophlyctidales</taxon>
        <taxon>Rhizophlyctidaceae</taxon>
        <taxon>Rhizophlyctis</taxon>
    </lineage>
</organism>
<evidence type="ECO:0000313" key="2">
    <source>
        <dbReference type="Proteomes" id="UP001212841"/>
    </source>
</evidence>
<comment type="caution">
    <text evidence="1">The sequence shown here is derived from an EMBL/GenBank/DDBJ whole genome shotgun (WGS) entry which is preliminary data.</text>
</comment>
<gene>
    <name evidence="1" type="ORF">HK097_002603</name>
</gene>
<name>A0AAD5X745_9FUNG</name>
<reference evidence="1" key="1">
    <citation type="submission" date="2020-05" db="EMBL/GenBank/DDBJ databases">
        <title>Phylogenomic resolution of chytrid fungi.</title>
        <authorList>
            <person name="Stajich J.E."/>
            <person name="Amses K."/>
            <person name="Simmons R."/>
            <person name="Seto K."/>
            <person name="Myers J."/>
            <person name="Bonds A."/>
            <person name="Quandt C.A."/>
            <person name="Barry K."/>
            <person name="Liu P."/>
            <person name="Grigoriev I."/>
            <person name="Longcore J.E."/>
            <person name="James T.Y."/>
        </authorList>
    </citation>
    <scope>NUCLEOTIDE SEQUENCE</scope>
    <source>
        <strain evidence="1">JEL0318</strain>
    </source>
</reference>
<keyword evidence="2" id="KW-1185">Reference proteome</keyword>
<dbReference type="AlphaFoldDB" id="A0AAD5X745"/>
<evidence type="ECO:0000313" key="1">
    <source>
        <dbReference type="EMBL" id="KAJ3054133.1"/>
    </source>
</evidence>
<dbReference type="EMBL" id="JADGJD010000157">
    <property type="protein sequence ID" value="KAJ3054133.1"/>
    <property type="molecule type" value="Genomic_DNA"/>
</dbReference>